<dbReference type="SUPFAM" id="SSF89963">
    <property type="entry name" value="YajQ-like"/>
    <property type="match status" value="2"/>
</dbReference>
<proteinExistence type="inferred from homology"/>
<dbReference type="GO" id="GO:0000166">
    <property type="term" value="F:nucleotide binding"/>
    <property type="evidence" value="ECO:0007669"/>
    <property type="project" value="UniProtKB-UniRule"/>
</dbReference>
<sequence>MPSFDVVSEVNKVEVRNALDQANKEVSTRYDFKGSDARIEFNDKEVTLYADTEFQLDQVNEIMVGKLSKRGVDVRSMDYGKLEKVSGNKVKKVLKVKEGLDSDLAKKIVKLLKDSKMKVQASIQGEAVRVSGAKRDVLQEAIALLKKDIANDLENGAPLQFNNFRD</sequence>
<dbReference type="KEGG" id="chrm:FYK34_05165"/>
<evidence type="ECO:0000256" key="1">
    <source>
        <dbReference type="ARBA" id="ARBA00022741"/>
    </source>
</evidence>
<evidence type="ECO:0000313" key="5">
    <source>
        <dbReference type="Proteomes" id="UP000322079"/>
    </source>
</evidence>
<evidence type="ECO:0000256" key="2">
    <source>
        <dbReference type="ARBA" id="ARBA00093450"/>
    </source>
</evidence>
<dbReference type="EMBL" id="CP043473">
    <property type="protein sequence ID" value="QEL54997.1"/>
    <property type="molecule type" value="Genomic_DNA"/>
</dbReference>
<gene>
    <name evidence="4" type="ORF">FYK34_05165</name>
</gene>
<reference evidence="4 5" key="1">
    <citation type="submission" date="2019-08" db="EMBL/GenBank/DDBJ databases">
        <title>Chromobacterium paludis, a novel bacterium isolated from a Maryland marsh pond.</title>
        <authorList>
            <person name="Blackburn M.B."/>
            <person name="Gundersen-Rindal D.E."/>
        </authorList>
    </citation>
    <scope>NUCLEOTIDE SEQUENCE [LARGE SCALE GENOMIC DNA]</scope>
    <source>
        <strain evidence="5">IIBBL 257-1</strain>
    </source>
</reference>
<accession>A0A5C1DGC2</accession>
<name>A0A5C1DGC2_9NEIS</name>
<dbReference type="AlphaFoldDB" id="A0A5C1DGC2"/>
<dbReference type="InterPro" id="IPR035570">
    <property type="entry name" value="UPF0234_N"/>
</dbReference>
<dbReference type="HAMAP" id="MF_00632">
    <property type="entry name" value="UPF0234"/>
    <property type="match status" value="1"/>
</dbReference>
<dbReference type="GO" id="GO:0005829">
    <property type="term" value="C:cytosol"/>
    <property type="evidence" value="ECO:0007669"/>
    <property type="project" value="TreeGrafter"/>
</dbReference>
<evidence type="ECO:0000256" key="3">
    <source>
        <dbReference type="HAMAP-Rule" id="MF_00632"/>
    </source>
</evidence>
<dbReference type="InterPro" id="IPR036183">
    <property type="entry name" value="YajQ-like_sf"/>
</dbReference>
<dbReference type="NCBIfam" id="NF003819">
    <property type="entry name" value="PRK05412.1"/>
    <property type="match status" value="1"/>
</dbReference>
<dbReference type="Gene3D" id="3.30.70.990">
    <property type="entry name" value="YajQ-like, domain 2"/>
    <property type="match status" value="1"/>
</dbReference>
<evidence type="ECO:0000313" key="4">
    <source>
        <dbReference type="EMBL" id="QEL54997.1"/>
    </source>
</evidence>
<keyword evidence="5" id="KW-1185">Reference proteome</keyword>
<comment type="function">
    <text evidence="3">Nucleotide-binding protein.</text>
</comment>
<dbReference type="CDD" id="cd11740">
    <property type="entry name" value="YajQ_like"/>
    <property type="match status" value="1"/>
</dbReference>
<dbReference type="RefSeq" id="WP_149295368.1">
    <property type="nucleotide sequence ID" value="NZ_CP043473.1"/>
</dbReference>
<organism evidence="4 5">
    <name type="scientific">Chromobacterium paludis</name>
    <dbReference type="NCBI Taxonomy" id="2605945"/>
    <lineage>
        <taxon>Bacteria</taxon>
        <taxon>Pseudomonadati</taxon>
        <taxon>Pseudomonadota</taxon>
        <taxon>Betaproteobacteria</taxon>
        <taxon>Neisseriales</taxon>
        <taxon>Chromobacteriaceae</taxon>
        <taxon>Chromobacterium</taxon>
    </lineage>
</organism>
<dbReference type="InterPro" id="IPR035571">
    <property type="entry name" value="UPF0234-like_C"/>
</dbReference>
<dbReference type="Gene3D" id="3.30.70.860">
    <property type="match status" value="1"/>
</dbReference>
<dbReference type="PANTHER" id="PTHR30476">
    <property type="entry name" value="UPF0234 PROTEIN YAJQ"/>
    <property type="match status" value="1"/>
</dbReference>
<dbReference type="PANTHER" id="PTHR30476:SF0">
    <property type="entry name" value="UPF0234 PROTEIN YAJQ"/>
    <property type="match status" value="1"/>
</dbReference>
<dbReference type="InterPro" id="IPR007551">
    <property type="entry name" value="YajQ/Smlt4090-like"/>
</dbReference>
<comment type="similarity">
    <text evidence="2 3">Belongs to the YajQ family.</text>
</comment>
<protein>
    <recommendedName>
        <fullName evidence="3">Nucleotide-binding protein FYK34_05165</fullName>
    </recommendedName>
</protein>
<keyword evidence="1 3" id="KW-0547">Nucleotide-binding</keyword>
<dbReference type="Pfam" id="PF04461">
    <property type="entry name" value="YajQ"/>
    <property type="match status" value="1"/>
</dbReference>
<dbReference type="Proteomes" id="UP000322079">
    <property type="component" value="Chromosome"/>
</dbReference>